<comment type="catalytic activity">
    <reaction evidence="10">
        <text>L-cysteine + L-glutamate + ATP = gamma-L-glutamyl-L-cysteine + ADP + phosphate + H(+)</text>
        <dbReference type="Rhea" id="RHEA:13285"/>
        <dbReference type="ChEBI" id="CHEBI:15378"/>
        <dbReference type="ChEBI" id="CHEBI:29985"/>
        <dbReference type="ChEBI" id="CHEBI:30616"/>
        <dbReference type="ChEBI" id="CHEBI:35235"/>
        <dbReference type="ChEBI" id="CHEBI:43474"/>
        <dbReference type="ChEBI" id="CHEBI:58173"/>
        <dbReference type="ChEBI" id="CHEBI:456216"/>
        <dbReference type="EC" id="6.3.2.2"/>
    </reaction>
</comment>
<comment type="similarity">
    <text evidence="2 10">Belongs to the glutamate--cysteine ligase type 3 family.</text>
</comment>
<sequence>MGFLEEATPMPWGESTHHHEALKASAVEQFLQILRDHEARKDPEMLWGDEQEYALVEVGPDTSDVRLMLRANAALEQLRKRAESYKASPATCALWSPEMGNHMVEGVTKPPYGSGLDEILLVQASLAFRRRELAEVAASLSTSGWRGVVWTFANFPLLGTAAGQAPAEPATPDREDGLGSCSRFVPDEVITPHPRFLAFVANIRTRKGAKTAAFLPLAANADGKPARTQEPPSPWQLEELEDTDDPVAGRIYLDAAAFGAGSCCTQATCLCPSLSDARYLYDQLLVLAPLFLPLTASSPFWRGMIAATDTRIEAFRETWDDRTVEETRQQAPRNSRAATSPQVFLADSGPLLTKDYNDVDVAVHEPSLQRLLAAGVDARLARHVAQLFVRDPLNVFRERLELDNATVGDHWEQLQSSNWGTVRFKPPPARASNPRGEIGWRVELRTAQATDFENAAVVAIARVLAEVILEERWDLYMPISRVEQNLERSGGVGAVCQQRFFFRADFLGRGGAGGGRSPYPDTSAAPPESRETGDSVADFSLEEILFSKIGVFTRCVSFMQQRHREGKCSDDTLKLFSSYVELFRRRTRGELPTPAAWLRRRLANHPAYQGGPELPGEFVRDMATLASSLSETPRSVEAAAALEELLGDLAAFA</sequence>
<evidence type="ECO:0000256" key="8">
    <source>
        <dbReference type="ARBA" id="ARBA00030585"/>
    </source>
</evidence>
<dbReference type="Gene3D" id="3.30.590.50">
    <property type="match status" value="2"/>
</dbReference>
<keyword evidence="7 10" id="KW-0067">ATP-binding</keyword>
<dbReference type="Pfam" id="PF03074">
    <property type="entry name" value="GCS"/>
    <property type="match status" value="1"/>
</dbReference>
<name>A0AA36IZZ9_9DINO</name>
<keyword evidence="4 10" id="KW-0436">Ligase</keyword>
<keyword evidence="6 10" id="KW-0547">Nucleotide-binding</keyword>
<dbReference type="PANTHER" id="PTHR11164">
    <property type="entry name" value="GLUTAMATE CYSTEINE LIGASE"/>
    <property type="match status" value="1"/>
</dbReference>
<dbReference type="InterPro" id="IPR004308">
    <property type="entry name" value="GCS"/>
</dbReference>
<evidence type="ECO:0000256" key="3">
    <source>
        <dbReference type="ARBA" id="ARBA00012220"/>
    </source>
</evidence>
<keyword evidence="5 10" id="KW-0317">Glutathione biosynthesis</keyword>
<dbReference type="GO" id="GO:0006750">
    <property type="term" value="P:glutathione biosynthetic process"/>
    <property type="evidence" value="ECO:0007669"/>
    <property type="project" value="UniProtKB-UniRule"/>
</dbReference>
<dbReference type="EMBL" id="CAUJNA010003238">
    <property type="protein sequence ID" value="CAJ1396612.1"/>
    <property type="molecule type" value="Genomic_DNA"/>
</dbReference>
<gene>
    <name evidence="12" type="ORF">EVOR1521_LOCUS20809</name>
</gene>
<organism evidence="12 13">
    <name type="scientific">Effrenium voratum</name>
    <dbReference type="NCBI Taxonomy" id="2562239"/>
    <lineage>
        <taxon>Eukaryota</taxon>
        <taxon>Sar</taxon>
        <taxon>Alveolata</taxon>
        <taxon>Dinophyceae</taxon>
        <taxon>Suessiales</taxon>
        <taxon>Symbiodiniaceae</taxon>
        <taxon>Effrenium</taxon>
    </lineage>
</organism>
<evidence type="ECO:0000313" key="12">
    <source>
        <dbReference type="EMBL" id="CAJ1396612.1"/>
    </source>
</evidence>
<evidence type="ECO:0000256" key="7">
    <source>
        <dbReference type="ARBA" id="ARBA00022840"/>
    </source>
</evidence>
<evidence type="ECO:0000256" key="11">
    <source>
        <dbReference type="SAM" id="MobiDB-lite"/>
    </source>
</evidence>
<dbReference type="Proteomes" id="UP001178507">
    <property type="component" value="Unassembled WGS sequence"/>
</dbReference>
<keyword evidence="13" id="KW-1185">Reference proteome</keyword>
<reference evidence="12" key="1">
    <citation type="submission" date="2023-08" db="EMBL/GenBank/DDBJ databases">
        <authorList>
            <person name="Chen Y."/>
            <person name="Shah S."/>
            <person name="Dougan E. K."/>
            <person name="Thang M."/>
            <person name="Chan C."/>
        </authorList>
    </citation>
    <scope>NUCLEOTIDE SEQUENCE</scope>
</reference>
<evidence type="ECO:0000256" key="2">
    <source>
        <dbReference type="ARBA" id="ARBA00008100"/>
    </source>
</evidence>
<dbReference type="SUPFAM" id="SSF55931">
    <property type="entry name" value="Glutamine synthetase/guanido kinase"/>
    <property type="match status" value="1"/>
</dbReference>
<dbReference type="GO" id="GO:0004357">
    <property type="term" value="F:glutamate-cysteine ligase activity"/>
    <property type="evidence" value="ECO:0007669"/>
    <property type="project" value="UniProtKB-UniRule"/>
</dbReference>
<evidence type="ECO:0000256" key="1">
    <source>
        <dbReference type="ARBA" id="ARBA00005006"/>
    </source>
</evidence>
<evidence type="ECO:0000256" key="5">
    <source>
        <dbReference type="ARBA" id="ARBA00022684"/>
    </source>
</evidence>
<dbReference type="AlphaFoldDB" id="A0AA36IZZ9"/>
<accession>A0AA36IZZ9</accession>
<dbReference type="PANTHER" id="PTHR11164:SF0">
    <property type="entry name" value="GLUTAMATE--CYSTEINE LIGASE CATALYTIC SUBUNIT"/>
    <property type="match status" value="1"/>
</dbReference>
<evidence type="ECO:0000256" key="9">
    <source>
        <dbReference type="ARBA" id="ARBA00032122"/>
    </source>
</evidence>
<evidence type="ECO:0000313" key="13">
    <source>
        <dbReference type="Proteomes" id="UP001178507"/>
    </source>
</evidence>
<feature type="region of interest" description="Disordered" evidence="11">
    <location>
        <begin position="512"/>
        <end position="533"/>
    </location>
</feature>
<evidence type="ECO:0000256" key="6">
    <source>
        <dbReference type="ARBA" id="ARBA00022741"/>
    </source>
</evidence>
<proteinExistence type="inferred from homology"/>
<comment type="caution">
    <text evidence="12">The sequence shown here is derived from an EMBL/GenBank/DDBJ whole genome shotgun (WGS) entry which is preliminary data.</text>
</comment>
<comment type="pathway">
    <text evidence="1 10">Sulfur metabolism; glutathione biosynthesis; glutathione from L-cysteine and L-glutamate: step 1/2.</text>
</comment>
<evidence type="ECO:0000256" key="10">
    <source>
        <dbReference type="RuleBase" id="RU367135"/>
    </source>
</evidence>
<dbReference type="GO" id="GO:0005524">
    <property type="term" value="F:ATP binding"/>
    <property type="evidence" value="ECO:0007669"/>
    <property type="project" value="UniProtKB-UniRule"/>
</dbReference>
<dbReference type="InterPro" id="IPR014746">
    <property type="entry name" value="Gln_synth/guanido_kin_cat_dom"/>
</dbReference>
<dbReference type="EC" id="6.3.2.2" evidence="3 10"/>
<protein>
    <recommendedName>
        <fullName evidence="3 10">Glutamate--cysteine ligase</fullName>
        <ecNumber evidence="3 10">6.3.2.2</ecNumber>
    </recommendedName>
    <alternativeName>
        <fullName evidence="9 10">Gamma-ECS</fullName>
    </alternativeName>
    <alternativeName>
        <fullName evidence="8 10">Gamma-glutamylcysteine synthetase</fullName>
    </alternativeName>
</protein>
<evidence type="ECO:0000256" key="4">
    <source>
        <dbReference type="ARBA" id="ARBA00022598"/>
    </source>
</evidence>